<keyword evidence="4" id="KW-1185">Reference proteome</keyword>
<feature type="domain" description="C2H2-type" evidence="2">
    <location>
        <begin position="327"/>
        <end position="347"/>
    </location>
</feature>
<comment type="caution">
    <text evidence="3">The sequence shown here is derived from an EMBL/GenBank/DDBJ whole genome shotgun (WGS) entry which is preliminary data.</text>
</comment>
<feature type="compositionally biased region" description="Basic and acidic residues" evidence="1">
    <location>
        <begin position="178"/>
        <end position="187"/>
    </location>
</feature>
<proteinExistence type="predicted"/>
<evidence type="ECO:0000313" key="3">
    <source>
        <dbReference type="EMBL" id="KAK2706764.1"/>
    </source>
</evidence>
<gene>
    <name evidence="3" type="ORF">QYM36_014715</name>
</gene>
<dbReference type="AlphaFoldDB" id="A0AA88HGS0"/>
<reference evidence="3" key="1">
    <citation type="submission" date="2023-07" db="EMBL/GenBank/DDBJ databases">
        <title>Chromosome-level genome assembly of Artemia franciscana.</title>
        <authorList>
            <person name="Jo E."/>
        </authorList>
    </citation>
    <scope>NUCLEOTIDE SEQUENCE</scope>
    <source>
        <tissue evidence="3">Whole body</tissue>
    </source>
</reference>
<dbReference type="InterPro" id="IPR013087">
    <property type="entry name" value="Znf_C2H2_type"/>
</dbReference>
<dbReference type="SMART" id="SM00355">
    <property type="entry name" value="ZnF_C2H2"/>
    <property type="match status" value="2"/>
</dbReference>
<feature type="domain" description="C2H2-type" evidence="2">
    <location>
        <begin position="256"/>
        <end position="278"/>
    </location>
</feature>
<feature type="region of interest" description="Disordered" evidence="1">
    <location>
        <begin position="139"/>
        <end position="202"/>
    </location>
</feature>
<feature type="compositionally biased region" description="Low complexity" evidence="1">
    <location>
        <begin position="161"/>
        <end position="177"/>
    </location>
</feature>
<dbReference type="Proteomes" id="UP001187531">
    <property type="component" value="Unassembled WGS sequence"/>
</dbReference>
<name>A0AA88HGS0_ARTSF</name>
<evidence type="ECO:0000259" key="2">
    <source>
        <dbReference type="SMART" id="SM00355"/>
    </source>
</evidence>
<evidence type="ECO:0000256" key="1">
    <source>
        <dbReference type="SAM" id="MobiDB-lite"/>
    </source>
</evidence>
<organism evidence="3 4">
    <name type="scientific">Artemia franciscana</name>
    <name type="common">Brine shrimp</name>
    <name type="synonym">Artemia sanfranciscana</name>
    <dbReference type="NCBI Taxonomy" id="6661"/>
    <lineage>
        <taxon>Eukaryota</taxon>
        <taxon>Metazoa</taxon>
        <taxon>Ecdysozoa</taxon>
        <taxon>Arthropoda</taxon>
        <taxon>Crustacea</taxon>
        <taxon>Branchiopoda</taxon>
        <taxon>Anostraca</taxon>
        <taxon>Artemiidae</taxon>
        <taxon>Artemia</taxon>
    </lineage>
</organism>
<evidence type="ECO:0000313" key="4">
    <source>
        <dbReference type="Proteomes" id="UP001187531"/>
    </source>
</evidence>
<protein>
    <recommendedName>
        <fullName evidence="2">C2H2-type domain-containing protein</fullName>
    </recommendedName>
</protein>
<accession>A0AA88HGS0</accession>
<dbReference type="EMBL" id="JAVRJZ010000019">
    <property type="protein sequence ID" value="KAK2706764.1"/>
    <property type="molecule type" value="Genomic_DNA"/>
</dbReference>
<feature type="region of interest" description="Disordered" evidence="1">
    <location>
        <begin position="1"/>
        <end position="24"/>
    </location>
</feature>
<sequence length="353" mass="39955">MNSTCGMVQAPHTHPTNPDLEIRRPQTSPISFEGRVSVLPPNSVGKHSFRNQQASETVLRFNSGGISFQGEFSTRPQEEINYNVLRQIKEDPQMQQQHWMNFQNFQSAGQRLQKQFTYQIFPFQQPVSFPTIKEEPKEWEIKPEWDQCTDGQRPVQDDSRVSPGTVGSSEPGPSESPTYHDKTESDGKASPMDSDDGHYSDTNCLAIEEDGENLMDADPTVESDSESHVDALSRLQKALEKHGALHPEDKADGEVFHCHICSYAGTSRFHFNSHMSTHFDFRENLMDADPTVESDSESHVDALSRLQKALEKHGALHPEDKADGEVFHCHICSYAGTSRFHFNSHMSTRFDFR</sequence>